<comment type="caution">
    <text evidence="8">The sequence shown here is derived from an EMBL/GenBank/DDBJ whole genome shotgun (WGS) entry which is preliminary data.</text>
</comment>
<gene>
    <name evidence="8" type="ORF">E6K80_06635</name>
</gene>
<reference evidence="8 9" key="1">
    <citation type="journal article" date="2019" name="Nat. Microbiol.">
        <title>Mediterranean grassland soil C-N compound turnover is dependent on rainfall and depth, and is mediated by genomically divergent microorganisms.</title>
        <authorList>
            <person name="Diamond S."/>
            <person name="Andeer P.F."/>
            <person name="Li Z."/>
            <person name="Crits-Christoph A."/>
            <person name="Burstein D."/>
            <person name="Anantharaman K."/>
            <person name="Lane K.R."/>
            <person name="Thomas B.C."/>
            <person name="Pan C."/>
            <person name="Northen T.R."/>
            <person name="Banfield J.F."/>
        </authorList>
    </citation>
    <scope>NUCLEOTIDE SEQUENCE [LARGE SCALE GENOMIC DNA]</scope>
    <source>
        <strain evidence="8">WS_10</strain>
    </source>
</reference>
<evidence type="ECO:0000256" key="6">
    <source>
        <dbReference type="SAM" id="Coils"/>
    </source>
</evidence>
<dbReference type="InterPro" id="IPR036890">
    <property type="entry name" value="HATPase_C_sf"/>
</dbReference>
<organism evidence="8 9">
    <name type="scientific">Eiseniibacteriota bacterium</name>
    <dbReference type="NCBI Taxonomy" id="2212470"/>
    <lineage>
        <taxon>Bacteria</taxon>
        <taxon>Candidatus Eiseniibacteriota</taxon>
    </lineage>
</organism>
<protein>
    <recommendedName>
        <fullName evidence="2">histidine kinase</fullName>
        <ecNumber evidence="2">2.7.13.3</ecNumber>
    </recommendedName>
</protein>
<feature type="domain" description="Histidine kinase" evidence="7">
    <location>
        <begin position="280"/>
        <end position="442"/>
    </location>
</feature>
<evidence type="ECO:0000256" key="2">
    <source>
        <dbReference type="ARBA" id="ARBA00012438"/>
    </source>
</evidence>
<evidence type="ECO:0000256" key="4">
    <source>
        <dbReference type="ARBA" id="ARBA00022777"/>
    </source>
</evidence>
<dbReference type="SUPFAM" id="SSF47384">
    <property type="entry name" value="Homodimeric domain of signal transducing histidine kinase"/>
    <property type="match status" value="1"/>
</dbReference>
<dbReference type="SUPFAM" id="SSF55781">
    <property type="entry name" value="GAF domain-like"/>
    <property type="match status" value="1"/>
</dbReference>
<evidence type="ECO:0000256" key="5">
    <source>
        <dbReference type="ARBA" id="ARBA00023012"/>
    </source>
</evidence>
<evidence type="ECO:0000256" key="3">
    <source>
        <dbReference type="ARBA" id="ARBA00022679"/>
    </source>
</evidence>
<dbReference type="Gene3D" id="3.30.565.10">
    <property type="entry name" value="Histidine kinase-like ATPase, C-terminal domain"/>
    <property type="match status" value="1"/>
</dbReference>
<dbReference type="GO" id="GO:0000155">
    <property type="term" value="F:phosphorelay sensor kinase activity"/>
    <property type="evidence" value="ECO:0007669"/>
    <property type="project" value="InterPro"/>
</dbReference>
<dbReference type="Pfam" id="PF00512">
    <property type="entry name" value="HisKA"/>
    <property type="match status" value="1"/>
</dbReference>
<evidence type="ECO:0000313" key="9">
    <source>
        <dbReference type="Proteomes" id="UP000319836"/>
    </source>
</evidence>
<dbReference type="EC" id="2.7.13.3" evidence="2"/>
<dbReference type="Gene3D" id="1.10.287.130">
    <property type="match status" value="1"/>
</dbReference>
<feature type="coiled-coil region" evidence="6">
    <location>
        <begin position="12"/>
        <end position="87"/>
    </location>
</feature>
<dbReference type="AlphaFoldDB" id="A0A538U5B5"/>
<dbReference type="PROSITE" id="PS50109">
    <property type="entry name" value="HIS_KIN"/>
    <property type="match status" value="1"/>
</dbReference>
<keyword evidence="3" id="KW-0808">Transferase</keyword>
<dbReference type="CDD" id="cd00082">
    <property type="entry name" value="HisKA"/>
    <property type="match status" value="1"/>
</dbReference>
<comment type="catalytic activity">
    <reaction evidence="1">
        <text>ATP + protein L-histidine = ADP + protein N-phospho-L-histidine.</text>
        <dbReference type="EC" id="2.7.13.3"/>
    </reaction>
</comment>
<accession>A0A538U5B5</accession>
<dbReference type="SMART" id="SM00388">
    <property type="entry name" value="HisKA"/>
    <property type="match status" value="1"/>
</dbReference>
<dbReference type="Proteomes" id="UP000319836">
    <property type="component" value="Unassembled WGS sequence"/>
</dbReference>
<dbReference type="SMART" id="SM00065">
    <property type="entry name" value="GAF"/>
    <property type="match status" value="1"/>
</dbReference>
<dbReference type="InterPro" id="IPR050736">
    <property type="entry name" value="Sensor_HK_Regulatory"/>
</dbReference>
<evidence type="ECO:0000313" key="8">
    <source>
        <dbReference type="EMBL" id="TMQ71078.1"/>
    </source>
</evidence>
<name>A0A538U5B5_UNCEI</name>
<dbReference type="Pfam" id="PF01590">
    <property type="entry name" value="GAF"/>
    <property type="match status" value="1"/>
</dbReference>
<dbReference type="PANTHER" id="PTHR43711:SF1">
    <property type="entry name" value="HISTIDINE KINASE 1"/>
    <property type="match status" value="1"/>
</dbReference>
<dbReference type="InterPro" id="IPR036097">
    <property type="entry name" value="HisK_dim/P_sf"/>
</dbReference>
<dbReference type="Gene3D" id="3.30.450.40">
    <property type="match status" value="1"/>
</dbReference>
<dbReference type="PANTHER" id="PTHR43711">
    <property type="entry name" value="TWO-COMPONENT HISTIDINE KINASE"/>
    <property type="match status" value="1"/>
</dbReference>
<dbReference type="InterPro" id="IPR003661">
    <property type="entry name" value="HisK_dim/P_dom"/>
</dbReference>
<dbReference type="InterPro" id="IPR003594">
    <property type="entry name" value="HATPase_dom"/>
</dbReference>
<keyword evidence="6" id="KW-0175">Coiled coil</keyword>
<dbReference type="InterPro" id="IPR029016">
    <property type="entry name" value="GAF-like_dom_sf"/>
</dbReference>
<keyword evidence="5" id="KW-0902">Two-component regulatory system</keyword>
<dbReference type="EMBL" id="VBPA01000155">
    <property type="protein sequence ID" value="TMQ71078.1"/>
    <property type="molecule type" value="Genomic_DNA"/>
</dbReference>
<dbReference type="InterPro" id="IPR005467">
    <property type="entry name" value="His_kinase_dom"/>
</dbReference>
<dbReference type="InterPro" id="IPR003018">
    <property type="entry name" value="GAF"/>
</dbReference>
<proteinExistence type="predicted"/>
<dbReference type="SUPFAM" id="SSF55874">
    <property type="entry name" value="ATPase domain of HSP90 chaperone/DNA topoisomerase II/histidine kinase"/>
    <property type="match status" value="1"/>
</dbReference>
<evidence type="ECO:0000259" key="7">
    <source>
        <dbReference type="PROSITE" id="PS50109"/>
    </source>
</evidence>
<sequence>MRRAKKGPTEAELKLRSDLERARRELDKRKKEDVTSAPGVDVAALQGRVAELERIKERLSKLYFTQLDENRRRAERMRRILRALTEISADRDLDAVVARVAATIQSILGFRLVLVRLRAPGAERLEVAASVGLARAALETLEAHPIELDDFRSWLRPQFEVSHSYFIGHKDPFSKLLPPGYVPDLGRREPWEWHAEDVLLVPLIDGRGDVIGCFSVDDPADRLVPSREVIELLEVFATHAVVAIENARLDRQILDRTRTLEQADARMAEMEELKGRFVSTISQELRTPLTAIRGYTDLLLAAGVGAESSERMEMFQHLLEEEVQRLTRLIESVVDLDRFDAANHRALRESVDLADLARDAASALAVPAAERKVELKVARELDDTRLEADPDQVRQLVLHLASHALKRSPVGGQVTLRIGGTADVLKLEVEDGGDGIPEESLG</sequence>
<dbReference type="Pfam" id="PF02518">
    <property type="entry name" value="HATPase_c"/>
    <property type="match status" value="1"/>
</dbReference>
<evidence type="ECO:0000256" key="1">
    <source>
        <dbReference type="ARBA" id="ARBA00000085"/>
    </source>
</evidence>
<keyword evidence="4" id="KW-0418">Kinase</keyword>